<dbReference type="GO" id="GO:0010181">
    <property type="term" value="F:FMN binding"/>
    <property type="evidence" value="ECO:0007669"/>
    <property type="project" value="InterPro"/>
</dbReference>
<evidence type="ECO:0000256" key="4">
    <source>
        <dbReference type="ARBA" id="ARBA00022630"/>
    </source>
</evidence>
<accession>A0A7T8B8L7</accession>
<dbReference type="SUPFAM" id="SSF51905">
    <property type="entry name" value="FAD/NAD(P)-binding domain"/>
    <property type="match status" value="1"/>
</dbReference>
<evidence type="ECO:0000256" key="5">
    <source>
        <dbReference type="ARBA" id="ARBA00022827"/>
    </source>
</evidence>
<dbReference type="InterPro" id="IPR027477">
    <property type="entry name" value="Succ_DH/fumarate_Rdtase_cat_sf"/>
</dbReference>
<protein>
    <submittedName>
        <fullName evidence="9">FAD-dependent oxidoreductase</fullName>
    </submittedName>
</protein>
<dbReference type="PROSITE" id="PS51257">
    <property type="entry name" value="PROKAR_LIPOPROTEIN"/>
    <property type="match status" value="1"/>
</dbReference>
<evidence type="ECO:0000313" key="10">
    <source>
        <dbReference type="Proteomes" id="UP000595917"/>
    </source>
</evidence>
<dbReference type="EMBL" id="CP067089">
    <property type="protein sequence ID" value="QQO07502.1"/>
    <property type="molecule type" value="Genomic_DNA"/>
</dbReference>
<evidence type="ECO:0000256" key="7">
    <source>
        <dbReference type="SAM" id="SignalP"/>
    </source>
</evidence>
<evidence type="ECO:0000256" key="2">
    <source>
        <dbReference type="ARBA" id="ARBA00001974"/>
    </source>
</evidence>
<evidence type="ECO:0000313" key="9">
    <source>
        <dbReference type="EMBL" id="QQO07502.1"/>
    </source>
</evidence>
<dbReference type="InterPro" id="IPR007329">
    <property type="entry name" value="FMN-bd"/>
</dbReference>
<dbReference type="SUPFAM" id="SSF56425">
    <property type="entry name" value="Succinate dehydrogenase/fumarate reductase flavoprotein, catalytic domain"/>
    <property type="match status" value="1"/>
</dbReference>
<sequence length="566" mass="60801">MKKIRILAVLAAGLAIAACTSTAEKSGGTETYTGTGTGFNGPIEVSLTMQGNRIKDFEVLSSKDTGFILRRALPVLKERILEANSPVVDSVSGASFTSFGIKAAVADAAKKTGKDFGSVTFMTRGPEEKPVTLKNVSTEVLIVGGGPAGLSAAIEAGRAGAKVIVVEKLDILSGNGKYDRNFFDLADTETQKKYGFEDSADKFYGELMARTSGLDTPERLRVFADWSATTDAWLRQMGVKLEFLLDGKRGHMKGETEYAGEYIQDALEREIAALGIDVRTGTKGTDLIMEDRAAKGVTVQHKNESYSIYADTIIIATGGFAANQELLKRYRPDVADYPTSNQISNTGDFIPVFEKYGIAMANMDRLSIFSYTLIPSRDLSSSTEPGTEMILINTEGKRFVNERSSGIDRAIWAQPEKMAWYVFDEQAKKAGARIRTQIEKGFGVTGNNPAELAAAMKVDQTNLTAALESYNRAARGQGSDPAGRNPASMRQLTPPYYALPVRPVVHMTKGGVMANEKAQVLYENGTVVPNLYAAGEVTNTIDGAYAAAVIFGRVAGTQAAAQVAGK</sequence>
<dbReference type="PRINTS" id="PR00368">
    <property type="entry name" value="FADPNR"/>
</dbReference>
<dbReference type="Gene3D" id="3.50.50.60">
    <property type="entry name" value="FAD/NAD(P)-binding domain"/>
    <property type="match status" value="1"/>
</dbReference>
<feature type="signal peptide" evidence="7">
    <location>
        <begin position="1"/>
        <end position="17"/>
    </location>
</feature>
<dbReference type="InterPro" id="IPR050315">
    <property type="entry name" value="FAD-oxidoreductase_2"/>
</dbReference>
<comment type="similarity">
    <text evidence="3">Belongs to the FAD-dependent oxidoreductase 2 family. FRD/SDH subfamily.</text>
</comment>
<name>A0A7T8B8L7_9SPIR</name>
<evidence type="ECO:0000259" key="8">
    <source>
        <dbReference type="SMART" id="SM00900"/>
    </source>
</evidence>
<keyword evidence="5" id="KW-0274">FAD</keyword>
<dbReference type="Pfam" id="PF04205">
    <property type="entry name" value="FMN_bind"/>
    <property type="match status" value="1"/>
</dbReference>
<dbReference type="SMART" id="SM00900">
    <property type="entry name" value="FMN_bind"/>
    <property type="match status" value="1"/>
</dbReference>
<dbReference type="PANTHER" id="PTHR43400:SF7">
    <property type="entry name" value="FAD-DEPENDENT OXIDOREDUCTASE 2 FAD BINDING DOMAIN-CONTAINING PROTEIN"/>
    <property type="match status" value="1"/>
</dbReference>
<organism evidence="9 10">
    <name type="scientific">Breznakiella homolactica</name>
    <dbReference type="NCBI Taxonomy" id="2798577"/>
    <lineage>
        <taxon>Bacteria</taxon>
        <taxon>Pseudomonadati</taxon>
        <taxon>Spirochaetota</taxon>
        <taxon>Spirochaetia</taxon>
        <taxon>Spirochaetales</taxon>
        <taxon>Breznakiellaceae</taxon>
        <taxon>Breznakiella</taxon>
    </lineage>
</organism>
<dbReference type="Gene3D" id="3.90.700.10">
    <property type="entry name" value="Succinate dehydrogenase/fumarate reductase flavoprotein, catalytic domain"/>
    <property type="match status" value="1"/>
</dbReference>
<comment type="cofactor">
    <cofactor evidence="2">
        <name>FAD</name>
        <dbReference type="ChEBI" id="CHEBI:57692"/>
    </cofactor>
</comment>
<keyword evidence="10" id="KW-1185">Reference proteome</keyword>
<reference evidence="9" key="1">
    <citation type="submission" date="2021-01" db="EMBL/GenBank/DDBJ databases">
        <title>Description of Breznakiella homolactica.</title>
        <authorList>
            <person name="Song Y."/>
            <person name="Brune A."/>
        </authorList>
    </citation>
    <scope>NUCLEOTIDE SEQUENCE</scope>
    <source>
        <strain evidence="9">RmG30</strain>
    </source>
</reference>
<dbReference type="PANTHER" id="PTHR43400">
    <property type="entry name" value="FUMARATE REDUCTASE"/>
    <property type="match status" value="1"/>
</dbReference>
<dbReference type="Pfam" id="PF00890">
    <property type="entry name" value="FAD_binding_2"/>
    <property type="match status" value="1"/>
</dbReference>
<dbReference type="InterPro" id="IPR036188">
    <property type="entry name" value="FAD/NAD-bd_sf"/>
</dbReference>
<keyword evidence="7" id="KW-0732">Signal</keyword>
<gene>
    <name evidence="9" type="ORF">JFL75_11080</name>
</gene>
<dbReference type="Proteomes" id="UP000595917">
    <property type="component" value="Chromosome"/>
</dbReference>
<keyword evidence="6" id="KW-0560">Oxidoreductase</keyword>
<proteinExistence type="inferred from homology"/>
<dbReference type="GO" id="GO:0016020">
    <property type="term" value="C:membrane"/>
    <property type="evidence" value="ECO:0007669"/>
    <property type="project" value="InterPro"/>
</dbReference>
<comment type="cofactor">
    <cofactor evidence="1">
        <name>FMN</name>
        <dbReference type="ChEBI" id="CHEBI:58210"/>
    </cofactor>
</comment>
<dbReference type="AlphaFoldDB" id="A0A7T8B8L7"/>
<evidence type="ECO:0000256" key="1">
    <source>
        <dbReference type="ARBA" id="ARBA00001917"/>
    </source>
</evidence>
<dbReference type="KEGG" id="bhc:JFL75_11080"/>
<dbReference type="RefSeq" id="WP_215624807.1">
    <property type="nucleotide sequence ID" value="NZ_CP067089.2"/>
</dbReference>
<feature type="chain" id="PRO_5030566259" evidence="7">
    <location>
        <begin position="18"/>
        <end position="566"/>
    </location>
</feature>
<dbReference type="GO" id="GO:0016491">
    <property type="term" value="F:oxidoreductase activity"/>
    <property type="evidence" value="ECO:0007669"/>
    <property type="project" value="UniProtKB-KW"/>
</dbReference>
<feature type="domain" description="FMN-binding" evidence="8">
    <location>
        <begin position="38"/>
        <end position="112"/>
    </location>
</feature>
<evidence type="ECO:0000256" key="3">
    <source>
        <dbReference type="ARBA" id="ARBA00008040"/>
    </source>
</evidence>
<evidence type="ECO:0000256" key="6">
    <source>
        <dbReference type="ARBA" id="ARBA00023002"/>
    </source>
</evidence>
<dbReference type="Gene3D" id="3.90.1010.20">
    <property type="match status" value="1"/>
</dbReference>
<dbReference type="InterPro" id="IPR003953">
    <property type="entry name" value="FAD-dep_OxRdtase_2_FAD-bd"/>
</dbReference>
<keyword evidence="4" id="KW-0285">Flavoprotein</keyword>